<dbReference type="Proteomes" id="UP000199063">
    <property type="component" value="Unassembled WGS sequence"/>
</dbReference>
<evidence type="ECO:0000313" key="2">
    <source>
        <dbReference type="EMBL" id="SDM91303.1"/>
    </source>
</evidence>
<dbReference type="AlphaFoldDB" id="A0A1G9X4N5"/>
<dbReference type="InterPro" id="IPR021247">
    <property type="entry name" value="DUF2785"/>
</dbReference>
<sequence length="401" mass="42075">MRGGGIVRRLAARAVADVDVLVLAHGDTGAGEVVLPGAQQCSGLQIGPPGLLAQLAPGPLARGLPARQPSAGHGPVDSDLLVVVPEEEDRAVGVEDGNTRRATGFSHPGTLARDGPVTASQGGEPTLCRMTTDPVDWPSTAAGGFPFPDGVSPALIADGLSDLLVDADPEVRDARAYTALARWAREGHLDGVLERLGDTAAERFTHPEVQARTFAPLVLRCVLDRAGAVPGLVPEAAVRRWYAGFASWYPSERETRGWDDSLGWLHAVAHGADAAAAFARRLPEERTGLLDLCARRFTAPHTDYRYEQLEDARLARAITGILLAPGLTAEQAAGWLSVVTDALAGGGPGPVPPWAFNTFATLQALHLHLTRGLAEGGVPPHAVHVADRVAAVLRLPCGWLA</sequence>
<dbReference type="Pfam" id="PF10978">
    <property type="entry name" value="DUF2785"/>
    <property type="match status" value="1"/>
</dbReference>
<evidence type="ECO:0000256" key="1">
    <source>
        <dbReference type="SAM" id="MobiDB-lite"/>
    </source>
</evidence>
<name>A0A1G9X4N5_9ACTN</name>
<dbReference type="EMBL" id="FNHI01000015">
    <property type="protein sequence ID" value="SDM91303.1"/>
    <property type="molecule type" value="Genomic_DNA"/>
</dbReference>
<reference evidence="3" key="1">
    <citation type="submission" date="2016-10" db="EMBL/GenBank/DDBJ databases">
        <authorList>
            <person name="Varghese N."/>
            <person name="Submissions S."/>
        </authorList>
    </citation>
    <scope>NUCLEOTIDE SEQUENCE [LARGE SCALE GENOMIC DNA]</scope>
    <source>
        <strain evidence="3">CGMCC 4.7042</strain>
    </source>
</reference>
<proteinExistence type="predicted"/>
<keyword evidence="3" id="KW-1185">Reference proteome</keyword>
<protein>
    <recommendedName>
        <fullName evidence="4">DUF2785 domain-containing protein</fullName>
    </recommendedName>
</protein>
<evidence type="ECO:0000313" key="3">
    <source>
        <dbReference type="Proteomes" id="UP000199063"/>
    </source>
</evidence>
<dbReference type="STRING" id="1196353.SAMN05444921_11551"/>
<evidence type="ECO:0008006" key="4">
    <source>
        <dbReference type="Google" id="ProtNLM"/>
    </source>
</evidence>
<feature type="region of interest" description="Disordered" evidence="1">
    <location>
        <begin position="98"/>
        <end position="123"/>
    </location>
</feature>
<accession>A0A1G9X4N5</accession>
<gene>
    <name evidence="2" type="ORF">SAMN05444921_11551</name>
</gene>
<organism evidence="2 3">
    <name type="scientific">Streptomyces wuyuanensis</name>
    <dbReference type="NCBI Taxonomy" id="1196353"/>
    <lineage>
        <taxon>Bacteria</taxon>
        <taxon>Bacillati</taxon>
        <taxon>Actinomycetota</taxon>
        <taxon>Actinomycetes</taxon>
        <taxon>Kitasatosporales</taxon>
        <taxon>Streptomycetaceae</taxon>
        <taxon>Streptomyces</taxon>
    </lineage>
</organism>